<dbReference type="FunFam" id="1.10.287.690:FF:000012">
    <property type="entry name" value="DNA polymerase"/>
    <property type="match status" value="1"/>
</dbReference>
<keyword evidence="4 7" id="KW-0239">DNA-directed DNA polymerase</keyword>
<dbReference type="Pfam" id="PF03104">
    <property type="entry name" value="DNA_pol_B_exo1"/>
    <property type="match status" value="1"/>
</dbReference>
<dbReference type="GO" id="GO:0009432">
    <property type="term" value="P:SOS response"/>
    <property type="evidence" value="ECO:0007669"/>
    <property type="project" value="TreeGrafter"/>
</dbReference>
<dbReference type="EC" id="2.7.7.7" evidence="7"/>
<dbReference type="SUPFAM" id="SSF53098">
    <property type="entry name" value="Ribonuclease H-like"/>
    <property type="match status" value="1"/>
</dbReference>
<dbReference type="PATRIC" id="fig|345073.21.peg.1295"/>
<dbReference type="Pfam" id="PF00136">
    <property type="entry name" value="DNA_pol_B"/>
    <property type="match status" value="1"/>
</dbReference>
<dbReference type="PROSITE" id="PS00116">
    <property type="entry name" value="DNA_POLYMERASE_B"/>
    <property type="match status" value="1"/>
</dbReference>
<dbReference type="Gene3D" id="1.10.132.60">
    <property type="entry name" value="DNA polymerase family B, C-terminal domain"/>
    <property type="match status" value="1"/>
</dbReference>
<comment type="similarity">
    <text evidence="1 7">Belongs to the DNA polymerase type-B family.</text>
</comment>
<dbReference type="GO" id="GO:0008296">
    <property type="term" value="F:3'-5'-DNA exonuclease activity"/>
    <property type="evidence" value="ECO:0007669"/>
    <property type="project" value="TreeGrafter"/>
</dbReference>
<reference evidence="10 11" key="1">
    <citation type="submission" date="2007-03" db="EMBL/GenBank/DDBJ databases">
        <authorList>
            <person name="Heidelberg J."/>
        </authorList>
    </citation>
    <scope>NUCLEOTIDE SEQUENCE [LARGE SCALE GENOMIC DNA]</scope>
    <source>
        <strain evidence="11">ATCC 39541 / Classical Ogawa 395 / O395</strain>
    </source>
</reference>
<dbReference type="GO" id="GO:0003887">
    <property type="term" value="F:DNA-directed DNA polymerase activity"/>
    <property type="evidence" value="ECO:0007669"/>
    <property type="project" value="UniProtKB-KW"/>
</dbReference>
<evidence type="ECO:0000256" key="4">
    <source>
        <dbReference type="ARBA" id="ARBA00022932"/>
    </source>
</evidence>
<dbReference type="SUPFAM" id="SSF56672">
    <property type="entry name" value="DNA/RNA polymerases"/>
    <property type="match status" value="1"/>
</dbReference>
<dbReference type="FunFam" id="3.90.1600.10:FF:000030">
    <property type="entry name" value="DNA polymerase II"/>
    <property type="match status" value="1"/>
</dbReference>
<dbReference type="FunFam" id="3.30.420.10:FF:000052">
    <property type="entry name" value="DNA polymerase"/>
    <property type="match status" value="1"/>
</dbReference>
<dbReference type="GO" id="GO:0000166">
    <property type="term" value="F:nucleotide binding"/>
    <property type="evidence" value="ECO:0007669"/>
    <property type="project" value="InterPro"/>
</dbReference>
<dbReference type="Pfam" id="PF21474">
    <property type="entry name" value="DNApolII_N"/>
    <property type="match status" value="1"/>
</dbReference>
<evidence type="ECO:0000313" key="10">
    <source>
        <dbReference type="EMBL" id="ABQ21795.1"/>
    </source>
</evidence>
<dbReference type="eggNOG" id="COG0417">
    <property type="taxonomic scope" value="Bacteria"/>
</dbReference>
<dbReference type="SMART" id="SM00486">
    <property type="entry name" value="POLBc"/>
    <property type="match status" value="1"/>
</dbReference>
<gene>
    <name evidence="10" type="primary">polB</name>
    <name evidence="10" type="ordered locus">VC0395_A0831</name>
</gene>
<evidence type="ECO:0000256" key="3">
    <source>
        <dbReference type="ARBA" id="ARBA00022695"/>
    </source>
</evidence>
<keyword evidence="2 7" id="KW-0808">Transferase</keyword>
<comment type="catalytic activity">
    <reaction evidence="6 7">
        <text>DNA(n) + a 2'-deoxyribonucleoside 5'-triphosphate = DNA(n+1) + diphosphate</text>
        <dbReference type="Rhea" id="RHEA:22508"/>
        <dbReference type="Rhea" id="RHEA-COMP:17339"/>
        <dbReference type="Rhea" id="RHEA-COMP:17340"/>
        <dbReference type="ChEBI" id="CHEBI:33019"/>
        <dbReference type="ChEBI" id="CHEBI:61560"/>
        <dbReference type="ChEBI" id="CHEBI:173112"/>
        <dbReference type="EC" id="2.7.7.7"/>
    </reaction>
</comment>
<protein>
    <recommendedName>
        <fullName evidence="7">DNA polymerase</fullName>
        <ecNumber evidence="7">2.7.7.7</ecNumber>
    </recommendedName>
</protein>
<dbReference type="CDD" id="cd05537">
    <property type="entry name" value="POLBc_Pol_II"/>
    <property type="match status" value="1"/>
</dbReference>
<evidence type="ECO:0000256" key="5">
    <source>
        <dbReference type="ARBA" id="ARBA00023125"/>
    </source>
</evidence>
<dbReference type="GO" id="GO:0045004">
    <property type="term" value="P:DNA replication proofreading"/>
    <property type="evidence" value="ECO:0007669"/>
    <property type="project" value="TreeGrafter"/>
</dbReference>
<dbReference type="Gene3D" id="1.10.287.690">
    <property type="entry name" value="Helix hairpin bin"/>
    <property type="match status" value="1"/>
</dbReference>
<sequence>MKIEQGFVLTRHARDVAGQTQIELWLATPSGPTQLTIRGERPVFFIEQSASQEVMRIAAELSITPSLAPLSLRSFAGQPLAACYCNTIRDSQILAEKLAQADMLILEADIRLADRFLMERFIQGSIEFTGQITDFGHYRQVQQAKCRQGDYLPTLNMVSLDIECSEKGLLYSIGLDSPMDSRVIMIGQPEPAETPIQWVEDEYQLLKALIAWFEQFDPDVIIGWSVVDFDFRLLHKRAEFHKLKLTIGRAQQPSFFRTASQTQQGFISIPGRVVLDGIDTLKTATYHFRSWSLESVSQELLGEGKAIHNVHDRMDEINQMFRHDKPSLARYNLQDCVLVNKIFAATHLLDFAIQRSRLTGVELDRIGGSVAAFTNLYLPQLHRAGYVAPNLQPENWVASPGGYVMDSIPGLYDSVLVLDFKSLYPSIIRSFLIDPLGLIEGLKLPIGKQADHAVPGFRGGQFHRTKHFLPEMIEKLWAARDEAKRNQEKAFSQAIKIIMNSFYGVLGSSGCRFFDARLASSITMRGHEIMIQTKRLIEARGYQVIYGDTDSTFVALGGQYSQQEADAIGNALVSEINQWWTEHLKQEYALASILELEYETHYRRFLMPTIRGSETGSKKRYAGLKGDGDNEQLIFKGLESARTDWTPLAQRFQHQLYQLIFHGQDPESYIRTIVEQTLAGQLDEQLVYQKRLRRRLHEYQKNVPPQVRAARMADDINAKLGRPLQYQYRGSIEYLITVNGPEPKEYSKSPMDYQHYIDKQLKPVADAILPFIGKQFDELIAPQLGLF</sequence>
<dbReference type="CDD" id="cd05784">
    <property type="entry name" value="DNA_polB_II_exo"/>
    <property type="match status" value="1"/>
</dbReference>
<keyword evidence="7" id="KW-0235">DNA replication</keyword>
<accession>A0A0H3AN13</accession>
<evidence type="ECO:0000256" key="1">
    <source>
        <dbReference type="ARBA" id="ARBA00005755"/>
    </source>
</evidence>
<dbReference type="InterPro" id="IPR023211">
    <property type="entry name" value="DNA_pol_palm_dom_sf"/>
</dbReference>
<dbReference type="EMBL" id="CP000627">
    <property type="protein sequence ID" value="ABQ21795.1"/>
    <property type="molecule type" value="Genomic_DNA"/>
</dbReference>
<dbReference type="InterPro" id="IPR036397">
    <property type="entry name" value="RNaseH_sf"/>
</dbReference>
<name>A0A0H3AN13_VIBC3</name>
<keyword evidence="5 7" id="KW-0238">DNA-binding</keyword>
<evidence type="ECO:0000256" key="2">
    <source>
        <dbReference type="ARBA" id="ARBA00022679"/>
    </source>
</evidence>
<dbReference type="PRINTS" id="PR00106">
    <property type="entry name" value="DNAPOLB"/>
</dbReference>
<feature type="domain" description="DNA-directed DNA polymerase family B multifunctional" evidence="8">
    <location>
        <begin position="378"/>
        <end position="765"/>
    </location>
</feature>
<dbReference type="InterPro" id="IPR042087">
    <property type="entry name" value="DNA_pol_B_thumb"/>
</dbReference>
<dbReference type="Gene3D" id="3.30.420.10">
    <property type="entry name" value="Ribonuclease H-like superfamily/Ribonuclease H"/>
    <property type="match status" value="1"/>
</dbReference>
<evidence type="ECO:0000259" key="9">
    <source>
        <dbReference type="Pfam" id="PF03104"/>
    </source>
</evidence>
<evidence type="ECO:0000256" key="6">
    <source>
        <dbReference type="ARBA" id="ARBA00049244"/>
    </source>
</evidence>
<dbReference type="InterPro" id="IPR017964">
    <property type="entry name" value="DNA-dir_DNA_pol_B_CS"/>
</dbReference>
<dbReference type="GO" id="GO:0003677">
    <property type="term" value="F:DNA binding"/>
    <property type="evidence" value="ECO:0007669"/>
    <property type="project" value="UniProtKB-KW"/>
</dbReference>
<keyword evidence="3 7" id="KW-0548">Nucleotidyltransferase</keyword>
<dbReference type="KEGG" id="vcr:VC395_1331"/>
<proteinExistence type="inferred from homology"/>
<dbReference type="PANTHER" id="PTHR10322:SF23">
    <property type="entry name" value="DNA POLYMERASE DELTA CATALYTIC SUBUNIT"/>
    <property type="match status" value="1"/>
</dbReference>
<dbReference type="NCBIfam" id="NF004421">
    <property type="entry name" value="PRK05762.1-2"/>
    <property type="match status" value="1"/>
</dbReference>
<dbReference type="PANTHER" id="PTHR10322">
    <property type="entry name" value="DNA POLYMERASE CATALYTIC SUBUNIT"/>
    <property type="match status" value="1"/>
</dbReference>
<evidence type="ECO:0000259" key="8">
    <source>
        <dbReference type="Pfam" id="PF00136"/>
    </source>
</evidence>
<dbReference type="FunFam" id="1.10.132.60:FF:000008">
    <property type="entry name" value="DNA polymerase"/>
    <property type="match status" value="1"/>
</dbReference>
<dbReference type="InterPro" id="IPR050240">
    <property type="entry name" value="DNA_pol_type-B"/>
</dbReference>
<dbReference type="KEGG" id="vco:VC0395_A0831"/>
<dbReference type="InterPro" id="IPR043502">
    <property type="entry name" value="DNA/RNA_pol_sf"/>
</dbReference>
<evidence type="ECO:0000313" key="11">
    <source>
        <dbReference type="Proteomes" id="UP000000249"/>
    </source>
</evidence>
<dbReference type="RefSeq" id="WP_000687839.1">
    <property type="nucleotide sequence ID" value="NC_009457.1"/>
</dbReference>
<dbReference type="FunFam" id="3.90.1600.10:FF:000009">
    <property type="entry name" value="DNA polymerase"/>
    <property type="match status" value="1"/>
</dbReference>
<dbReference type="InterPro" id="IPR006133">
    <property type="entry name" value="DNA-dir_DNA_pol_B_exonuc"/>
</dbReference>
<dbReference type="Gene3D" id="2.40.50.590">
    <property type="match status" value="2"/>
</dbReference>
<organism evidence="10 11">
    <name type="scientific">Vibrio cholerae serotype O1 (strain ATCC 39541 / Classical Ogawa 395 / O395)</name>
    <dbReference type="NCBI Taxonomy" id="345073"/>
    <lineage>
        <taxon>Bacteria</taxon>
        <taxon>Pseudomonadati</taxon>
        <taxon>Pseudomonadota</taxon>
        <taxon>Gammaproteobacteria</taxon>
        <taxon>Vibrionales</taxon>
        <taxon>Vibrionaceae</taxon>
        <taxon>Vibrio</taxon>
    </lineage>
</organism>
<evidence type="ECO:0000256" key="7">
    <source>
        <dbReference type="RuleBase" id="RU000442"/>
    </source>
</evidence>
<dbReference type="AlphaFoldDB" id="A0A0H3AN13"/>
<dbReference type="InterPro" id="IPR012337">
    <property type="entry name" value="RNaseH-like_sf"/>
</dbReference>
<dbReference type="InterPro" id="IPR006134">
    <property type="entry name" value="DNA-dir_DNA_pol_B_multi_dom"/>
</dbReference>
<dbReference type="Proteomes" id="UP000000249">
    <property type="component" value="Chromosome 1"/>
</dbReference>
<dbReference type="OrthoDB" id="5807460at2"/>
<dbReference type="InterPro" id="IPR006172">
    <property type="entry name" value="DNA-dir_DNA_pol_B"/>
</dbReference>
<dbReference type="Gene3D" id="3.90.1600.10">
    <property type="entry name" value="Palm domain of DNA polymerase"/>
    <property type="match status" value="2"/>
</dbReference>
<feature type="domain" description="DNA-directed DNA polymerase family B exonuclease" evidence="9">
    <location>
        <begin position="183"/>
        <end position="296"/>
    </location>
</feature>